<reference evidence="3" key="1">
    <citation type="journal article" date="2014" name="Int. J. Syst. Evol. Microbiol.">
        <title>Complete genome sequence of Corynebacterium casei LMG S-19264T (=DSM 44701T), isolated from a smear-ripened cheese.</title>
        <authorList>
            <consortium name="US DOE Joint Genome Institute (JGI-PGF)"/>
            <person name="Walter F."/>
            <person name="Albersmeier A."/>
            <person name="Kalinowski J."/>
            <person name="Ruckert C."/>
        </authorList>
    </citation>
    <scope>NUCLEOTIDE SEQUENCE</scope>
    <source>
        <strain evidence="3">JCM 4790</strain>
    </source>
</reference>
<dbReference type="Gene3D" id="1.10.10.60">
    <property type="entry name" value="Homeodomain-like"/>
    <property type="match status" value="1"/>
</dbReference>
<comment type="caution">
    <text evidence="3">The sequence shown here is derived from an EMBL/GenBank/DDBJ whole genome shotgun (WGS) entry which is preliminary data.</text>
</comment>
<dbReference type="SMART" id="SM00342">
    <property type="entry name" value="HTH_ARAC"/>
    <property type="match status" value="1"/>
</dbReference>
<accession>A0A918NAS6</accession>
<gene>
    <name evidence="3" type="ORF">GCM10010358_05330</name>
</gene>
<feature type="region of interest" description="Disordered" evidence="1">
    <location>
        <begin position="95"/>
        <end position="142"/>
    </location>
</feature>
<proteinExistence type="predicted"/>
<feature type="compositionally biased region" description="Basic residues" evidence="1">
    <location>
        <begin position="111"/>
        <end position="126"/>
    </location>
</feature>
<dbReference type="Pfam" id="PF12833">
    <property type="entry name" value="HTH_18"/>
    <property type="match status" value="1"/>
</dbReference>
<dbReference type="PROSITE" id="PS01124">
    <property type="entry name" value="HTH_ARAC_FAMILY_2"/>
    <property type="match status" value="1"/>
</dbReference>
<feature type="domain" description="HTH araC/xylS-type" evidence="2">
    <location>
        <begin position="36"/>
        <end position="114"/>
    </location>
</feature>
<evidence type="ECO:0000313" key="4">
    <source>
        <dbReference type="Proteomes" id="UP000619244"/>
    </source>
</evidence>
<dbReference type="GO" id="GO:0043565">
    <property type="term" value="F:sequence-specific DNA binding"/>
    <property type="evidence" value="ECO:0007669"/>
    <property type="project" value="InterPro"/>
</dbReference>
<keyword evidence="4" id="KW-1185">Reference proteome</keyword>
<evidence type="ECO:0000256" key="1">
    <source>
        <dbReference type="SAM" id="MobiDB-lite"/>
    </source>
</evidence>
<organism evidence="3 4">
    <name type="scientific">Streptomyces minutiscleroticus</name>
    <dbReference type="NCBI Taxonomy" id="68238"/>
    <lineage>
        <taxon>Bacteria</taxon>
        <taxon>Bacillati</taxon>
        <taxon>Actinomycetota</taxon>
        <taxon>Actinomycetes</taxon>
        <taxon>Kitasatosporales</taxon>
        <taxon>Streptomycetaceae</taxon>
        <taxon>Streptomyces</taxon>
    </lineage>
</organism>
<dbReference type="EMBL" id="BMVU01000001">
    <property type="protein sequence ID" value="GGX54264.1"/>
    <property type="molecule type" value="Genomic_DNA"/>
</dbReference>
<dbReference type="InterPro" id="IPR018060">
    <property type="entry name" value="HTH_AraC"/>
</dbReference>
<dbReference type="AlphaFoldDB" id="A0A918NAS6"/>
<feature type="region of interest" description="Disordered" evidence="1">
    <location>
        <begin position="1"/>
        <end position="68"/>
    </location>
</feature>
<name>A0A918NAS6_9ACTN</name>
<evidence type="ECO:0000259" key="2">
    <source>
        <dbReference type="PROSITE" id="PS01124"/>
    </source>
</evidence>
<evidence type="ECO:0000313" key="3">
    <source>
        <dbReference type="EMBL" id="GGX54264.1"/>
    </source>
</evidence>
<reference evidence="3" key="2">
    <citation type="submission" date="2020-09" db="EMBL/GenBank/DDBJ databases">
        <authorList>
            <person name="Sun Q."/>
            <person name="Ohkuma M."/>
        </authorList>
    </citation>
    <scope>NUCLEOTIDE SEQUENCE</scope>
    <source>
        <strain evidence="3">JCM 4790</strain>
    </source>
</reference>
<dbReference type="RefSeq" id="WP_229919082.1">
    <property type="nucleotide sequence ID" value="NZ_BMVU01000001.1"/>
</dbReference>
<dbReference type="Proteomes" id="UP000619244">
    <property type="component" value="Unassembled WGS sequence"/>
</dbReference>
<feature type="compositionally biased region" description="Basic and acidic residues" evidence="1">
    <location>
        <begin position="25"/>
        <end position="59"/>
    </location>
</feature>
<protein>
    <recommendedName>
        <fullName evidence="2">HTH araC/xylS-type domain-containing protein</fullName>
    </recommendedName>
</protein>
<sequence length="142" mass="14917">MVGPRVPGHHVAGDVSAGDGWSEGADGRRRTAAERAARHGMTTDRLRAAVRRDAGRTPEEYLPGIRPGRAEDLLATADPPVAAAARRAGYDAPARFPRPVTRRAATAPVRFRARRGRTVPGGRRHQVAGPGGPPAADGTPDP</sequence>
<dbReference type="GO" id="GO:0003700">
    <property type="term" value="F:DNA-binding transcription factor activity"/>
    <property type="evidence" value="ECO:0007669"/>
    <property type="project" value="InterPro"/>
</dbReference>